<dbReference type="EMBL" id="FRXN01000001">
    <property type="protein sequence ID" value="SHO59774.1"/>
    <property type="molecule type" value="Genomic_DNA"/>
</dbReference>
<sequence length="292" mass="33766">MQVIFFNFLFCLFMTMNLNQSLEPDSKVQILPKWEINEEKSYQFISESFELFDGDTISRNKVSYQVEMKVLDNTSNDLLLQWTYKNFVNEISEPKHSFSDIFGEIFDLLDGNQIQFEIDKSGAYLGLKNEEEIAEFEANIFEKIKEHMVNNYQVRTNSGMALGIAKGALNPFSSNDYDDFHTFFRLHGGSYEINKEVEIPVSLGQNREGEKLKVHFHELNQKTNEMSFSSNCDFDLINSNKLEGTDETTLVNFSLKNESKINDAGWPICSREERITSSAQKTKVEVRTLELL</sequence>
<proteinExistence type="predicted"/>
<accession>A0A1M7Z4K8</accession>
<keyword evidence="2" id="KW-1185">Reference proteome</keyword>
<organism evidence="1 2">
    <name type="scientific">Algoriphagus zhangzhouensis</name>
    <dbReference type="NCBI Taxonomy" id="1073327"/>
    <lineage>
        <taxon>Bacteria</taxon>
        <taxon>Pseudomonadati</taxon>
        <taxon>Bacteroidota</taxon>
        <taxon>Cytophagia</taxon>
        <taxon>Cytophagales</taxon>
        <taxon>Cyclobacteriaceae</taxon>
        <taxon>Algoriphagus</taxon>
    </lineage>
</organism>
<name>A0A1M7Z4K8_9BACT</name>
<evidence type="ECO:0000313" key="2">
    <source>
        <dbReference type="Proteomes" id="UP000184609"/>
    </source>
</evidence>
<gene>
    <name evidence="1" type="ORF">SAMN04488108_0356</name>
</gene>
<evidence type="ECO:0000313" key="1">
    <source>
        <dbReference type="EMBL" id="SHO59774.1"/>
    </source>
</evidence>
<protein>
    <submittedName>
        <fullName evidence="1">Uncharacterized protein</fullName>
    </submittedName>
</protein>
<dbReference type="STRING" id="1073327.SAMN04488108_0356"/>
<dbReference type="AlphaFoldDB" id="A0A1M7Z4K8"/>
<reference evidence="2" key="1">
    <citation type="submission" date="2016-12" db="EMBL/GenBank/DDBJ databases">
        <authorList>
            <person name="Varghese N."/>
            <person name="Submissions S."/>
        </authorList>
    </citation>
    <scope>NUCLEOTIDE SEQUENCE [LARGE SCALE GENOMIC DNA]</scope>
    <source>
        <strain evidence="2">DSM 25035</strain>
    </source>
</reference>
<dbReference type="Proteomes" id="UP000184609">
    <property type="component" value="Unassembled WGS sequence"/>
</dbReference>